<accession>A0A9Q2W688</accession>
<dbReference type="PROSITE" id="PS50921">
    <property type="entry name" value="ANTAR"/>
    <property type="match status" value="1"/>
</dbReference>
<keyword evidence="3" id="KW-0805">Transcription regulation</keyword>
<evidence type="ECO:0000313" key="7">
    <source>
        <dbReference type="Proteomes" id="UP000709437"/>
    </source>
</evidence>
<dbReference type="InterPro" id="IPR036388">
    <property type="entry name" value="WH-like_DNA-bd_sf"/>
</dbReference>
<dbReference type="GO" id="GO:0003723">
    <property type="term" value="F:RNA binding"/>
    <property type="evidence" value="ECO:0007669"/>
    <property type="project" value="InterPro"/>
</dbReference>
<evidence type="ECO:0000259" key="5">
    <source>
        <dbReference type="PROSITE" id="PS50921"/>
    </source>
</evidence>
<dbReference type="InterPro" id="IPR005561">
    <property type="entry name" value="ANTAR"/>
</dbReference>
<dbReference type="EMBL" id="JAHEWX010000038">
    <property type="protein sequence ID" value="MBT1543596.1"/>
    <property type="molecule type" value="Genomic_DNA"/>
</dbReference>
<comment type="caution">
    <text evidence="6">The sequence shown here is derived from an EMBL/GenBank/DDBJ whole genome shotgun (WGS) entry which is preliminary data.</text>
</comment>
<dbReference type="Gene3D" id="3.30.450.40">
    <property type="match status" value="1"/>
</dbReference>
<evidence type="ECO:0000256" key="2">
    <source>
        <dbReference type="ARBA" id="ARBA00022777"/>
    </source>
</evidence>
<dbReference type="PIRSF" id="PIRSF036625">
    <property type="entry name" value="GAF_ANTAR"/>
    <property type="match status" value="1"/>
</dbReference>
<protein>
    <submittedName>
        <fullName evidence="6">GAF domain-containing protein</fullName>
    </submittedName>
</protein>
<dbReference type="SMART" id="SM01012">
    <property type="entry name" value="ANTAR"/>
    <property type="match status" value="1"/>
</dbReference>
<sequence>MTEVREARLVETFVTLTDSLVADYDVVDVLQTLVDRAVELFDAAAGAIHLLDKHDELRVVASTSERSSFIGLLQLNAGEGPCITAVTTGRLVTSENADDLRQHWPRFAEASRARGYAGVHAIPLRLRDTTVGSLNLFRETEGALNGADARAAQALADVATISLLQQRTLEHATLTAEQLQRALDSRVAIEQAKGYLARAAGVDVEQAFGMIRRYARATQRSLSQVAADVARDDVPLADLVAAGAS</sequence>
<dbReference type="Proteomes" id="UP000709437">
    <property type="component" value="Unassembled WGS sequence"/>
</dbReference>
<dbReference type="AlphaFoldDB" id="A0A9Q2W688"/>
<dbReference type="SMART" id="SM00065">
    <property type="entry name" value="GAF"/>
    <property type="match status" value="1"/>
</dbReference>
<evidence type="ECO:0000256" key="4">
    <source>
        <dbReference type="ARBA" id="ARBA00023163"/>
    </source>
</evidence>
<evidence type="ECO:0000256" key="1">
    <source>
        <dbReference type="ARBA" id="ARBA00022679"/>
    </source>
</evidence>
<dbReference type="InterPro" id="IPR011006">
    <property type="entry name" value="CheY-like_superfamily"/>
</dbReference>
<proteinExistence type="predicted"/>
<feature type="domain" description="ANTAR" evidence="5">
    <location>
        <begin position="169"/>
        <end position="230"/>
    </location>
</feature>
<dbReference type="Gene3D" id="1.10.10.10">
    <property type="entry name" value="Winged helix-like DNA-binding domain superfamily/Winged helix DNA-binding domain"/>
    <property type="match status" value="1"/>
</dbReference>
<dbReference type="InterPro" id="IPR012074">
    <property type="entry name" value="GAF_ANTAR"/>
</dbReference>
<dbReference type="Pfam" id="PF13185">
    <property type="entry name" value="GAF_2"/>
    <property type="match status" value="1"/>
</dbReference>
<dbReference type="Pfam" id="PF03861">
    <property type="entry name" value="ANTAR"/>
    <property type="match status" value="1"/>
</dbReference>
<dbReference type="GO" id="GO:0016301">
    <property type="term" value="F:kinase activity"/>
    <property type="evidence" value="ECO:0007669"/>
    <property type="project" value="UniProtKB-KW"/>
</dbReference>
<dbReference type="RefSeq" id="WP_017887582.1">
    <property type="nucleotide sequence ID" value="NZ_JAHEWX010000038.1"/>
</dbReference>
<reference evidence="6" key="1">
    <citation type="submission" date="2021-05" db="EMBL/GenBank/DDBJ databases">
        <title>Whole genome sequence of Curtobacterium flaccumfaciens pv. flaccumfaciens strain CFBP 3417.</title>
        <authorList>
            <person name="Osdaghi E."/>
            <person name="Taghouti G."/>
            <person name="Portier P."/>
            <person name="Fazliarab A."/>
            <person name="Taghavi S.M."/>
            <person name="Briand M."/>
            <person name="Le-Saux M."/>
            <person name="Jacques M.-A."/>
        </authorList>
    </citation>
    <scope>NUCLEOTIDE SEQUENCE</scope>
    <source>
        <strain evidence="6">CFBP 3417</strain>
    </source>
</reference>
<keyword evidence="1" id="KW-0808">Transferase</keyword>
<gene>
    <name evidence="6" type="ORF">KK103_17675</name>
</gene>
<dbReference type="SUPFAM" id="SSF52172">
    <property type="entry name" value="CheY-like"/>
    <property type="match status" value="1"/>
</dbReference>
<evidence type="ECO:0000313" key="6">
    <source>
        <dbReference type="EMBL" id="MBT1543596.1"/>
    </source>
</evidence>
<evidence type="ECO:0000256" key="3">
    <source>
        <dbReference type="ARBA" id="ARBA00023015"/>
    </source>
</evidence>
<keyword evidence="2" id="KW-0418">Kinase</keyword>
<name>A0A9Q2W688_9MICO</name>
<keyword evidence="4" id="KW-0804">Transcription</keyword>
<dbReference type="InterPro" id="IPR029016">
    <property type="entry name" value="GAF-like_dom_sf"/>
</dbReference>
<organism evidence="6 7">
    <name type="scientific">Curtobacterium flaccumfaciens pv. flaccumfaciens</name>
    <dbReference type="NCBI Taxonomy" id="138532"/>
    <lineage>
        <taxon>Bacteria</taxon>
        <taxon>Bacillati</taxon>
        <taxon>Actinomycetota</taxon>
        <taxon>Actinomycetes</taxon>
        <taxon>Micrococcales</taxon>
        <taxon>Microbacteriaceae</taxon>
        <taxon>Curtobacterium</taxon>
    </lineage>
</organism>
<dbReference type="SUPFAM" id="SSF55781">
    <property type="entry name" value="GAF domain-like"/>
    <property type="match status" value="1"/>
</dbReference>
<dbReference type="GeneID" id="99622047"/>
<dbReference type="InterPro" id="IPR003018">
    <property type="entry name" value="GAF"/>
</dbReference>